<name>A0ABW1CLD5_9ACTN</name>
<dbReference type="Gene3D" id="3.60.130.10">
    <property type="entry name" value="Clavaminate synthase-like"/>
    <property type="match status" value="1"/>
</dbReference>
<evidence type="ECO:0000256" key="4">
    <source>
        <dbReference type="ARBA" id="ARBA00023194"/>
    </source>
</evidence>
<dbReference type="PANTHER" id="PTHR10696:SF56">
    <property type="entry name" value="TAUD_TFDA-LIKE DOMAIN-CONTAINING PROTEIN"/>
    <property type="match status" value="1"/>
</dbReference>
<dbReference type="PANTHER" id="PTHR10696">
    <property type="entry name" value="GAMMA-BUTYROBETAINE HYDROXYLASE-RELATED"/>
    <property type="match status" value="1"/>
</dbReference>
<keyword evidence="7" id="KW-1185">Reference proteome</keyword>
<dbReference type="Pfam" id="PF02668">
    <property type="entry name" value="TauD"/>
    <property type="match status" value="1"/>
</dbReference>
<keyword evidence="3" id="KW-0408">Iron</keyword>
<proteinExistence type="predicted"/>
<dbReference type="SUPFAM" id="SSF51197">
    <property type="entry name" value="Clavaminate synthase-like"/>
    <property type="match status" value="1"/>
</dbReference>
<dbReference type="GO" id="GO:0051213">
    <property type="term" value="F:dioxygenase activity"/>
    <property type="evidence" value="ECO:0007669"/>
    <property type="project" value="UniProtKB-KW"/>
</dbReference>
<reference evidence="7" key="1">
    <citation type="journal article" date="2019" name="Int. J. Syst. Evol. Microbiol.">
        <title>The Global Catalogue of Microorganisms (GCM) 10K type strain sequencing project: providing services to taxonomists for standard genome sequencing and annotation.</title>
        <authorList>
            <consortium name="The Broad Institute Genomics Platform"/>
            <consortium name="The Broad Institute Genome Sequencing Center for Infectious Disease"/>
            <person name="Wu L."/>
            <person name="Ma J."/>
        </authorList>
    </citation>
    <scope>NUCLEOTIDE SEQUENCE [LARGE SCALE GENOMIC DNA]</scope>
    <source>
        <strain evidence="7">CCUG 53903</strain>
    </source>
</reference>
<evidence type="ECO:0000256" key="2">
    <source>
        <dbReference type="ARBA" id="ARBA00023002"/>
    </source>
</evidence>
<feature type="domain" description="TauD/TfdA-like" evidence="5">
    <location>
        <begin position="45"/>
        <end position="297"/>
    </location>
</feature>
<keyword evidence="2 6" id="KW-0560">Oxidoreductase</keyword>
<dbReference type="InterPro" id="IPR042098">
    <property type="entry name" value="TauD-like_sf"/>
</dbReference>
<accession>A0ABW1CLD5</accession>
<organism evidence="6 7">
    <name type="scientific">Nonomuraea insulae</name>
    <dbReference type="NCBI Taxonomy" id="1616787"/>
    <lineage>
        <taxon>Bacteria</taxon>
        <taxon>Bacillati</taxon>
        <taxon>Actinomycetota</taxon>
        <taxon>Actinomycetes</taxon>
        <taxon>Streptosporangiales</taxon>
        <taxon>Streptosporangiaceae</taxon>
        <taxon>Nonomuraea</taxon>
    </lineage>
</organism>
<dbReference type="EC" id="1.14.11.-" evidence="6"/>
<keyword evidence="6" id="KW-0223">Dioxygenase</keyword>
<sequence>MVIARVVGPGEWRADEVRGDDWKVRLDDGHRRELLAAVRAAEGEVRREGFALPTLGPVLRRVRGDLVGGRGFVLVRGVPVEEMSERECEVAAAGLACHVGEVVPQGPGRAPLMHVRDTGADPAEGRTRSYEHRARLGFHSDPTDVVALLCVRPAKSGGLSAIVSSVAVHNEIVRLRPDLAEVLYRPWWHDRRSGDGPESFFEKPICVPREGGGVSMSYGPDYLRSALRGASVPPFSREQAEVMEMLDRLTNDARFVLTMDFREGDMQFLNNHVVLHSRTAFEDYPEEGRRRHLLRLWLAAAE</sequence>
<keyword evidence="4" id="KW-0045">Antibiotic biosynthesis</keyword>
<dbReference type="Proteomes" id="UP001596058">
    <property type="component" value="Unassembled WGS sequence"/>
</dbReference>
<protein>
    <submittedName>
        <fullName evidence="6">TauD/TfdA family dioxygenase</fullName>
        <ecNumber evidence="6">1.14.11.-</ecNumber>
    </submittedName>
</protein>
<dbReference type="InterPro" id="IPR050411">
    <property type="entry name" value="AlphaKG_dependent_hydroxylases"/>
</dbReference>
<evidence type="ECO:0000313" key="7">
    <source>
        <dbReference type="Proteomes" id="UP001596058"/>
    </source>
</evidence>
<dbReference type="RefSeq" id="WP_379515807.1">
    <property type="nucleotide sequence ID" value="NZ_JBHSPA010000024.1"/>
</dbReference>
<comment type="caution">
    <text evidence="6">The sequence shown here is derived from an EMBL/GenBank/DDBJ whole genome shotgun (WGS) entry which is preliminary data.</text>
</comment>
<gene>
    <name evidence="6" type="ORF">ACFPZ3_20705</name>
</gene>
<comment type="cofactor">
    <cofactor evidence="1">
        <name>Fe(2+)</name>
        <dbReference type="ChEBI" id="CHEBI:29033"/>
    </cofactor>
</comment>
<evidence type="ECO:0000256" key="3">
    <source>
        <dbReference type="ARBA" id="ARBA00023004"/>
    </source>
</evidence>
<evidence type="ECO:0000259" key="5">
    <source>
        <dbReference type="Pfam" id="PF02668"/>
    </source>
</evidence>
<dbReference type="InterPro" id="IPR003819">
    <property type="entry name" value="TauD/TfdA-like"/>
</dbReference>
<dbReference type="EMBL" id="JBHSPA010000024">
    <property type="protein sequence ID" value="MFC5826292.1"/>
    <property type="molecule type" value="Genomic_DNA"/>
</dbReference>
<evidence type="ECO:0000313" key="6">
    <source>
        <dbReference type="EMBL" id="MFC5826292.1"/>
    </source>
</evidence>
<evidence type="ECO:0000256" key="1">
    <source>
        <dbReference type="ARBA" id="ARBA00001954"/>
    </source>
</evidence>